<evidence type="ECO:0000256" key="1">
    <source>
        <dbReference type="SAM" id="Phobius"/>
    </source>
</evidence>
<sequence>MQRTGSRLLRAVRDRLSYRPIPRHLRAGWQRPPRARNGGIRDTALAMGAGILTVVAGPFMVVDGWRQGRFSGTALMIMGVIATLFGGLCLVAVTRGWRQTAPHAPTRSARGLAWRCAARGDCRDVENLRSLLRDLSRADTDGPVALADLSACPGLLDGLSFRARRGELAEELRPFVRAVVAEVAPSSEPRPDPTLAAALASLDRDGHAREAAVVAMAADPSPANAWFLAERAADAVEPVRLRALAAIKRLIIADPRTYGPVVHQVVARLGERQRVAALRALAGPETAGQPLTPCRQCLRGKPCLPVQRERVPVTDNVDAPRQV</sequence>
<evidence type="ECO:0008006" key="4">
    <source>
        <dbReference type="Google" id="ProtNLM"/>
    </source>
</evidence>
<keyword evidence="1" id="KW-0812">Transmembrane</keyword>
<keyword evidence="3" id="KW-1185">Reference proteome</keyword>
<evidence type="ECO:0000313" key="2">
    <source>
        <dbReference type="EMBL" id="MFC4071963.1"/>
    </source>
</evidence>
<dbReference type="RefSeq" id="WP_378072834.1">
    <property type="nucleotide sequence ID" value="NZ_JBHSBL010000029.1"/>
</dbReference>
<dbReference type="EMBL" id="JBHSBL010000029">
    <property type="protein sequence ID" value="MFC4071963.1"/>
    <property type="molecule type" value="Genomic_DNA"/>
</dbReference>
<keyword evidence="1" id="KW-0472">Membrane</keyword>
<proteinExistence type="predicted"/>
<organism evidence="2 3">
    <name type="scientific">Actinoplanes subglobosus</name>
    <dbReference type="NCBI Taxonomy" id="1547892"/>
    <lineage>
        <taxon>Bacteria</taxon>
        <taxon>Bacillati</taxon>
        <taxon>Actinomycetota</taxon>
        <taxon>Actinomycetes</taxon>
        <taxon>Micromonosporales</taxon>
        <taxon>Micromonosporaceae</taxon>
        <taxon>Actinoplanes</taxon>
    </lineage>
</organism>
<comment type="caution">
    <text evidence="2">The sequence shown here is derived from an EMBL/GenBank/DDBJ whole genome shotgun (WGS) entry which is preliminary data.</text>
</comment>
<keyword evidence="1" id="KW-1133">Transmembrane helix</keyword>
<gene>
    <name evidence="2" type="ORF">ACFO0C_44115</name>
</gene>
<evidence type="ECO:0000313" key="3">
    <source>
        <dbReference type="Proteomes" id="UP001595867"/>
    </source>
</evidence>
<dbReference type="Proteomes" id="UP001595867">
    <property type="component" value="Unassembled WGS sequence"/>
</dbReference>
<accession>A0ABV8J9B0</accession>
<feature type="transmembrane region" description="Helical" evidence="1">
    <location>
        <begin position="74"/>
        <end position="93"/>
    </location>
</feature>
<protein>
    <recommendedName>
        <fullName evidence="4">HEAT repeat domain-containing protein</fullName>
    </recommendedName>
</protein>
<reference evidence="3" key="1">
    <citation type="journal article" date="2019" name="Int. J. Syst. Evol. Microbiol.">
        <title>The Global Catalogue of Microorganisms (GCM) 10K type strain sequencing project: providing services to taxonomists for standard genome sequencing and annotation.</title>
        <authorList>
            <consortium name="The Broad Institute Genomics Platform"/>
            <consortium name="The Broad Institute Genome Sequencing Center for Infectious Disease"/>
            <person name="Wu L."/>
            <person name="Ma J."/>
        </authorList>
    </citation>
    <scope>NUCLEOTIDE SEQUENCE [LARGE SCALE GENOMIC DNA]</scope>
    <source>
        <strain evidence="3">TBRC 5832</strain>
    </source>
</reference>
<feature type="transmembrane region" description="Helical" evidence="1">
    <location>
        <begin position="44"/>
        <end position="62"/>
    </location>
</feature>
<name>A0ABV8J9B0_9ACTN</name>